<reference evidence="1 2" key="1">
    <citation type="submission" date="2024-04" db="EMBL/GenBank/DDBJ databases">
        <title>Screening of coral probiotics and analysis of their probiotic properties.</title>
        <authorList>
            <person name="Wang S."/>
        </authorList>
    </citation>
    <scope>NUCLEOTIDE SEQUENCE [LARGE SCALE GENOMIC DNA]</scope>
    <source>
        <strain evidence="1 2">GXU-Z9</strain>
    </source>
</reference>
<keyword evidence="2" id="KW-1185">Reference proteome</keyword>
<protein>
    <recommendedName>
        <fullName evidence="3">Gp7</fullName>
    </recommendedName>
</protein>
<organism evidence="1 2">
    <name type="scientific">Cytobacillus pseudoceanisediminis</name>
    <dbReference type="NCBI Taxonomy" id="3051614"/>
    <lineage>
        <taxon>Bacteria</taxon>
        <taxon>Bacillati</taxon>
        <taxon>Bacillota</taxon>
        <taxon>Bacilli</taxon>
        <taxon>Bacillales</taxon>
        <taxon>Bacillaceae</taxon>
        <taxon>Cytobacillus</taxon>
    </lineage>
</organism>
<proteinExistence type="predicted"/>
<sequence length="109" mass="12413">MAITTELLTEFKQRMHLGDHEDDNLKRILSASNKALIRSCGAYDINTDETFKELVFERSRYVYNDALEYFNTNFLSEINSLGIDKALDEIILDTTTTTTSTTTTTTTVM</sequence>
<accession>A0ABZ2ZHD7</accession>
<name>A0ABZ2ZHD7_9BACI</name>
<dbReference type="Proteomes" id="UP001472074">
    <property type="component" value="Chromosome"/>
</dbReference>
<evidence type="ECO:0008006" key="3">
    <source>
        <dbReference type="Google" id="ProtNLM"/>
    </source>
</evidence>
<dbReference type="EMBL" id="CP151651">
    <property type="protein sequence ID" value="WZP07180.1"/>
    <property type="molecule type" value="Genomic_DNA"/>
</dbReference>
<evidence type="ECO:0000313" key="1">
    <source>
        <dbReference type="EMBL" id="WZP07180.1"/>
    </source>
</evidence>
<evidence type="ECO:0000313" key="2">
    <source>
        <dbReference type="Proteomes" id="UP001472074"/>
    </source>
</evidence>
<gene>
    <name evidence="1" type="ORF">AADC60_24520</name>
</gene>
<dbReference type="RefSeq" id="WP_342025729.1">
    <property type="nucleotide sequence ID" value="NZ_CP151651.1"/>
</dbReference>